<sequence length="387" mass="44568">ERPTALADLHRRVHRDERAARRHGLHDLVRAEGPRPDAGPPRPDPHRAGRAPPADRRRDQAPGQGGPDPRRRRQAGLLLRAAGHLRDRDRLRRRDPLRRHGRDLRPRRQPLRGGPQRRGALHPRLRLARGLRDHPRLLRLRQPLPPPRRAARRRPGHLLRDRARARPRRRLHPLRVAQPARHPRPAAGDPEPRPDRHPELVHPLAADRLRDLHHRRRRRDQPRAVRPARGRDRTRRRVPHRVLRLPLLLLLPGRVHQHDRDLALREHALPRRHRRPGLGSLLGSRHLLAACQDHRLPVLLHLAPGHPAALPLRPADGHRLEGAAAAGAAQHRLHCLHPARRQRRAGDPRLGLDRGRRRGGRPPRPQPAAGRWRRGGPGPDLRRGRRL</sequence>
<accession>A0A6J4VF20</accession>
<dbReference type="AlphaFoldDB" id="A0A6J4VF20"/>
<organism evidence="2">
    <name type="scientific">uncultured Thermomicrobiales bacterium</name>
    <dbReference type="NCBI Taxonomy" id="1645740"/>
    <lineage>
        <taxon>Bacteria</taxon>
        <taxon>Pseudomonadati</taxon>
        <taxon>Thermomicrobiota</taxon>
        <taxon>Thermomicrobia</taxon>
        <taxon>Thermomicrobiales</taxon>
        <taxon>environmental samples</taxon>
    </lineage>
</organism>
<evidence type="ECO:0000256" key="1">
    <source>
        <dbReference type="SAM" id="MobiDB-lite"/>
    </source>
</evidence>
<feature type="non-terminal residue" evidence="2">
    <location>
        <position position="387"/>
    </location>
</feature>
<dbReference type="GO" id="GO:0016491">
    <property type="term" value="F:oxidoreductase activity"/>
    <property type="evidence" value="ECO:0007669"/>
    <property type="project" value="UniProtKB-KW"/>
</dbReference>
<evidence type="ECO:0000313" key="2">
    <source>
        <dbReference type="EMBL" id="CAA9577519.1"/>
    </source>
</evidence>
<keyword evidence="2" id="KW-0830">Ubiquinone</keyword>
<feature type="compositionally biased region" description="Basic and acidic residues" evidence="1">
    <location>
        <begin position="84"/>
        <end position="94"/>
    </location>
</feature>
<gene>
    <name evidence="2" type="ORF">AVDCRST_MAG49-4328</name>
</gene>
<proteinExistence type="predicted"/>
<feature type="compositionally biased region" description="Basic and acidic residues" evidence="1">
    <location>
        <begin position="190"/>
        <end position="210"/>
    </location>
</feature>
<reference evidence="2" key="1">
    <citation type="submission" date="2020-02" db="EMBL/GenBank/DDBJ databases">
        <authorList>
            <person name="Meier V. D."/>
        </authorList>
    </citation>
    <scope>NUCLEOTIDE SEQUENCE</scope>
    <source>
        <strain evidence="2">AVDCRST_MAG49</strain>
    </source>
</reference>
<feature type="compositionally biased region" description="Basic and acidic residues" evidence="1">
    <location>
        <begin position="344"/>
        <end position="354"/>
    </location>
</feature>
<feature type="compositionally biased region" description="Basic and acidic residues" evidence="1">
    <location>
        <begin position="1"/>
        <end position="35"/>
    </location>
</feature>
<feature type="compositionally biased region" description="Basic residues" evidence="1">
    <location>
        <begin position="119"/>
        <end position="129"/>
    </location>
</feature>
<name>A0A6J4VF20_9BACT</name>
<dbReference type="EC" id="1.6.5.3" evidence="2"/>
<feature type="compositionally biased region" description="Basic residues" evidence="1">
    <location>
        <begin position="95"/>
        <end position="110"/>
    </location>
</feature>
<feature type="compositionally biased region" description="Basic residues" evidence="1">
    <location>
        <begin position="211"/>
        <end position="237"/>
    </location>
</feature>
<dbReference type="EMBL" id="CADCWG010000312">
    <property type="protein sequence ID" value="CAA9577519.1"/>
    <property type="molecule type" value="Genomic_DNA"/>
</dbReference>
<keyword evidence="2" id="KW-0560">Oxidoreductase</keyword>
<feature type="compositionally biased region" description="Basic and acidic residues" evidence="1">
    <location>
        <begin position="43"/>
        <end position="60"/>
    </location>
</feature>
<feature type="compositionally biased region" description="Basic residues" evidence="1">
    <location>
        <begin position="334"/>
        <end position="343"/>
    </location>
</feature>
<protein>
    <submittedName>
        <fullName evidence="2">NADH-ubiquinone oxidoreductase chain H</fullName>
        <ecNumber evidence="2">1.6.5.3</ecNumber>
    </submittedName>
</protein>
<feature type="region of interest" description="Disordered" evidence="1">
    <location>
        <begin position="1"/>
        <end position="237"/>
    </location>
</feature>
<feature type="non-terminal residue" evidence="2">
    <location>
        <position position="1"/>
    </location>
</feature>
<feature type="region of interest" description="Disordered" evidence="1">
    <location>
        <begin position="334"/>
        <end position="387"/>
    </location>
</feature>